<dbReference type="PRINTS" id="PR00080">
    <property type="entry name" value="SDRFAMILY"/>
</dbReference>
<keyword evidence="5" id="KW-1185">Reference proteome</keyword>
<dbReference type="STRING" id="634436.SAMN05216361_1120"/>
<dbReference type="Gene3D" id="3.40.50.720">
    <property type="entry name" value="NAD(P)-binding Rossmann-like Domain"/>
    <property type="match status" value="1"/>
</dbReference>
<dbReference type="CDD" id="cd05233">
    <property type="entry name" value="SDR_c"/>
    <property type="match status" value="1"/>
</dbReference>
<dbReference type="InterPro" id="IPR057326">
    <property type="entry name" value="KR_dom"/>
</dbReference>
<comment type="similarity">
    <text evidence="1">Belongs to the short-chain dehydrogenases/reductases (SDR) family.</text>
</comment>
<dbReference type="PRINTS" id="PR00081">
    <property type="entry name" value="GDHRDH"/>
</dbReference>
<dbReference type="GO" id="GO:0006633">
    <property type="term" value="P:fatty acid biosynthetic process"/>
    <property type="evidence" value="ECO:0007669"/>
    <property type="project" value="TreeGrafter"/>
</dbReference>
<protein>
    <submittedName>
        <fullName evidence="4">3-oxoacyl-[acyl-carrier protein] reductase</fullName>
    </submittedName>
</protein>
<dbReference type="Pfam" id="PF13561">
    <property type="entry name" value="adh_short_C2"/>
    <property type="match status" value="1"/>
</dbReference>
<dbReference type="InterPro" id="IPR002347">
    <property type="entry name" value="SDR_fam"/>
</dbReference>
<dbReference type="FunFam" id="3.40.50.720:FF:000084">
    <property type="entry name" value="Short-chain dehydrogenase reductase"/>
    <property type="match status" value="1"/>
</dbReference>
<dbReference type="RefSeq" id="WP_073319162.1">
    <property type="nucleotide sequence ID" value="NZ_FQWD01000002.1"/>
</dbReference>
<proteinExistence type="inferred from homology"/>
<dbReference type="PANTHER" id="PTHR42760">
    <property type="entry name" value="SHORT-CHAIN DEHYDROGENASES/REDUCTASES FAMILY MEMBER"/>
    <property type="match status" value="1"/>
</dbReference>
<dbReference type="InterPro" id="IPR036291">
    <property type="entry name" value="NAD(P)-bd_dom_sf"/>
</dbReference>
<evidence type="ECO:0000313" key="5">
    <source>
        <dbReference type="Proteomes" id="UP000184520"/>
    </source>
</evidence>
<dbReference type="OrthoDB" id="9806974at2"/>
<reference evidence="5" key="1">
    <citation type="submission" date="2016-11" db="EMBL/GenBank/DDBJ databases">
        <authorList>
            <person name="Varghese N."/>
            <person name="Submissions S."/>
        </authorList>
    </citation>
    <scope>NUCLEOTIDE SEQUENCE [LARGE SCALE GENOMIC DNA]</scope>
    <source>
        <strain evidence="5">CGMCC 1.8995</strain>
    </source>
</reference>
<evidence type="ECO:0000256" key="2">
    <source>
        <dbReference type="ARBA" id="ARBA00023002"/>
    </source>
</evidence>
<accession>A0A1M5GQ17</accession>
<dbReference type="Proteomes" id="UP000184520">
    <property type="component" value="Unassembled WGS sequence"/>
</dbReference>
<evidence type="ECO:0000256" key="1">
    <source>
        <dbReference type="ARBA" id="ARBA00006484"/>
    </source>
</evidence>
<dbReference type="GO" id="GO:0048038">
    <property type="term" value="F:quinone binding"/>
    <property type="evidence" value="ECO:0007669"/>
    <property type="project" value="TreeGrafter"/>
</dbReference>
<evidence type="ECO:0000259" key="3">
    <source>
        <dbReference type="SMART" id="SM00822"/>
    </source>
</evidence>
<name>A0A1M5GQ17_9ALTE</name>
<evidence type="ECO:0000313" key="4">
    <source>
        <dbReference type="EMBL" id="SHG05783.1"/>
    </source>
</evidence>
<feature type="domain" description="Ketoreductase" evidence="3">
    <location>
        <begin position="13"/>
        <end position="194"/>
    </location>
</feature>
<dbReference type="GO" id="GO:0016616">
    <property type="term" value="F:oxidoreductase activity, acting on the CH-OH group of donors, NAD or NADP as acceptor"/>
    <property type="evidence" value="ECO:0007669"/>
    <property type="project" value="TreeGrafter"/>
</dbReference>
<dbReference type="SUPFAM" id="SSF51735">
    <property type="entry name" value="NAD(P)-binding Rossmann-fold domains"/>
    <property type="match status" value="1"/>
</dbReference>
<organism evidence="4 5">
    <name type="scientific">Marisediminitalea aggregata</name>
    <dbReference type="NCBI Taxonomy" id="634436"/>
    <lineage>
        <taxon>Bacteria</taxon>
        <taxon>Pseudomonadati</taxon>
        <taxon>Pseudomonadota</taxon>
        <taxon>Gammaproteobacteria</taxon>
        <taxon>Alteromonadales</taxon>
        <taxon>Alteromonadaceae</taxon>
        <taxon>Marisediminitalea</taxon>
    </lineage>
</organism>
<dbReference type="EMBL" id="FQWD01000002">
    <property type="protein sequence ID" value="SHG05783.1"/>
    <property type="molecule type" value="Genomic_DNA"/>
</dbReference>
<dbReference type="AlphaFoldDB" id="A0A1M5GQ17"/>
<gene>
    <name evidence="4" type="ORF">SAMN05216361_1120</name>
</gene>
<sequence length="255" mass="27147">MISTSPKGTLNNSTVLITGATGGIGRALVSRCLAQGATVFVAGRDQATLESADYSTDKQIFPLVYDVTDEHAVKDAFRQIQKKVSDGVVPPLYGLVNNAGIMMESPLSVTSMDKLKQQLNVNFLAPYQHMQYAARLMSRLRKGSIVNVVSMVSEQGSAGMSAYAASKAALTGATKSLAKELSPVGIRVNAVAPGFIDTPLTEHFEPEARNKVLQRTAMQRAGDPAEVAEAILYLLSPQSSYTTGHVLPVDGMFAP</sequence>
<dbReference type="SMART" id="SM00822">
    <property type="entry name" value="PKS_KR"/>
    <property type="match status" value="1"/>
</dbReference>
<keyword evidence="2" id="KW-0560">Oxidoreductase</keyword>
<dbReference type="PANTHER" id="PTHR42760:SF133">
    <property type="entry name" value="3-OXOACYL-[ACYL-CARRIER-PROTEIN] REDUCTASE"/>
    <property type="match status" value="1"/>
</dbReference>